<protein>
    <submittedName>
        <fullName evidence="1">Uncharacterized protein</fullName>
    </submittedName>
</protein>
<dbReference type="RefSeq" id="WP_027290495.1">
    <property type="nucleotide sequence ID" value="NZ_UGVL01000001.1"/>
</dbReference>
<reference evidence="1 2" key="1">
    <citation type="submission" date="2018-06" db="EMBL/GenBank/DDBJ databases">
        <authorList>
            <consortium name="Pathogen Informatics"/>
            <person name="Doyle S."/>
        </authorList>
    </citation>
    <scope>NUCLEOTIDE SEQUENCE [LARGE SCALE GENOMIC DNA]</scope>
    <source>
        <strain evidence="1 2">NCTC11190</strain>
    </source>
</reference>
<name>A0A379MSD1_9BACT</name>
<organism evidence="1 2">
    <name type="scientific">Rikenella microfusus</name>
    <dbReference type="NCBI Taxonomy" id="28139"/>
    <lineage>
        <taxon>Bacteria</taxon>
        <taxon>Pseudomonadati</taxon>
        <taxon>Bacteroidota</taxon>
        <taxon>Bacteroidia</taxon>
        <taxon>Bacteroidales</taxon>
        <taxon>Rikenellaceae</taxon>
        <taxon>Rikenella</taxon>
    </lineage>
</organism>
<dbReference type="STRING" id="880526.GCA_000427365_00716"/>
<evidence type="ECO:0000313" key="2">
    <source>
        <dbReference type="Proteomes" id="UP000255233"/>
    </source>
</evidence>
<accession>A0A379MSD1</accession>
<dbReference type="EMBL" id="UGVL01000001">
    <property type="protein sequence ID" value="SUE33522.1"/>
    <property type="molecule type" value="Genomic_DNA"/>
</dbReference>
<sequence>MQTTTVTAGAWHSASHSATVYFAGTGELPAASVRISGNSRAQLFRTIFDRHASRGYLDERITVRMGGRLYSWDPLRALTCFHRRNPDFSNLLTLKTK</sequence>
<proteinExistence type="predicted"/>
<evidence type="ECO:0000313" key="1">
    <source>
        <dbReference type="EMBL" id="SUE33522.1"/>
    </source>
</evidence>
<gene>
    <name evidence="1" type="ORF">NCTC11190_00730</name>
</gene>
<keyword evidence="2" id="KW-1185">Reference proteome</keyword>
<dbReference type="AlphaFoldDB" id="A0A379MSD1"/>
<dbReference type="Proteomes" id="UP000255233">
    <property type="component" value="Unassembled WGS sequence"/>
</dbReference>